<dbReference type="NCBIfam" id="NF041278">
    <property type="entry name" value="CmcJ_NvfI_EfuI"/>
    <property type="match status" value="1"/>
</dbReference>
<evidence type="ECO:0000313" key="4">
    <source>
        <dbReference type="Proteomes" id="UP001275084"/>
    </source>
</evidence>
<feature type="compositionally biased region" description="Acidic residues" evidence="2">
    <location>
        <begin position="126"/>
        <end position="138"/>
    </location>
</feature>
<evidence type="ECO:0000256" key="1">
    <source>
        <dbReference type="ARBA" id="ARBA00023604"/>
    </source>
</evidence>
<evidence type="ECO:0000256" key="2">
    <source>
        <dbReference type="SAM" id="MobiDB-lite"/>
    </source>
</evidence>
<dbReference type="AlphaFoldDB" id="A0AAJ0HXB9"/>
<organism evidence="3 4">
    <name type="scientific">Lasiosphaeria hispida</name>
    <dbReference type="NCBI Taxonomy" id="260671"/>
    <lineage>
        <taxon>Eukaryota</taxon>
        <taxon>Fungi</taxon>
        <taxon>Dikarya</taxon>
        <taxon>Ascomycota</taxon>
        <taxon>Pezizomycotina</taxon>
        <taxon>Sordariomycetes</taxon>
        <taxon>Sordariomycetidae</taxon>
        <taxon>Sordariales</taxon>
        <taxon>Lasiosphaeriaceae</taxon>
        <taxon>Lasiosphaeria</taxon>
    </lineage>
</organism>
<accession>A0AAJ0HXB9</accession>
<dbReference type="GO" id="GO:0016491">
    <property type="term" value="F:oxidoreductase activity"/>
    <property type="evidence" value="ECO:0007669"/>
    <property type="project" value="InterPro"/>
</dbReference>
<keyword evidence="4" id="KW-1185">Reference proteome</keyword>
<comment type="caution">
    <text evidence="3">The sequence shown here is derived from an EMBL/GenBank/DDBJ whole genome shotgun (WGS) entry which is preliminary data.</text>
</comment>
<dbReference type="PANTHER" id="PTHR34598">
    <property type="entry name" value="BLL6449 PROTEIN"/>
    <property type="match status" value="1"/>
</dbReference>
<feature type="region of interest" description="Disordered" evidence="2">
    <location>
        <begin position="111"/>
        <end position="159"/>
    </location>
</feature>
<gene>
    <name evidence="3" type="ORF">B0T25DRAFT_598826</name>
</gene>
<dbReference type="InterPro" id="IPR044053">
    <property type="entry name" value="AsaB-like"/>
</dbReference>
<name>A0AAJ0HXB9_9PEZI</name>
<evidence type="ECO:0000313" key="3">
    <source>
        <dbReference type="EMBL" id="KAK3364553.1"/>
    </source>
</evidence>
<reference evidence="3" key="1">
    <citation type="journal article" date="2023" name="Mol. Phylogenet. Evol.">
        <title>Genome-scale phylogeny and comparative genomics of the fungal order Sordariales.</title>
        <authorList>
            <person name="Hensen N."/>
            <person name="Bonometti L."/>
            <person name="Westerberg I."/>
            <person name="Brannstrom I.O."/>
            <person name="Guillou S."/>
            <person name="Cros-Aarteil S."/>
            <person name="Calhoun S."/>
            <person name="Haridas S."/>
            <person name="Kuo A."/>
            <person name="Mondo S."/>
            <person name="Pangilinan J."/>
            <person name="Riley R."/>
            <person name="LaButti K."/>
            <person name="Andreopoulos B."/>
            <person name="Lipzen A."/>
            <person name="Chen C."/>
            <person name="Yan M."/>
            <person name="Daum C."/>
            <person name="Ng V."/>
            <person name="Clum A."/>
            <person name="Steindorff A."/>
            <person name="Ohm R.A."/>
            <person name="Martin F."/>
            <person name="Silar P."/>
            <person name="Natvig D.O."/>
            <person name="Lalanne C."/>
            <person name="Gautier V."/>
            <person name="Ament-Velasquez S.L."/>
            <person name="Kruys A."/>
            <person name="Hutchinson M.I."/>
            <person name="Powell A.J."/>
            <person name="Barry K."/>
            <person name="Miller A.N."/>
            <person name="Grigoriev I.V."/>
            <person name="Debuchy R."/>
            <person name="Gladieux P."/>
            <person name="Hiltunen Thoren M."/>
            <person name="Johannesson H."/>
        </authorList>
    </citation>
    <scope>NUCLEOTIDE SEQUENCE</scope>
    <source>
        <strain evidence="3">CBS 955.72</strain>
    </source>
</reference>
<comment type="similarity">
    <text evidence="1">Belongs to the asaB hydroxylase/desaturase family.</text>
</comment>
<proteinExistence type="inferred from homology"/>
<dbReference type="EMBL" id="JAUIQD010000001">
    <property type="protein sequence ID" value="KAK3364553.1"/>
    <property type="molecule type" value="Genomic_DNA"/>
</dbReference>
<sequence>MTRSVMYPREPCKPCEPCDCLTIDIDLDLSPPESPPADSTAPPAVPSPASAVDPTAAAWQTGGEDDHGKQPWREFWPPTPGTPFHQRVASLRPDVLSFSFDRRNHLLQHPWQAWKSPQPDPVDVGRDEEEDTLSDTDELPSVHPGSGRHSRCSSSTQQVREELDELVQVDLQLPHVTPSEFNYLRPLRRYARERPYRLQLPSGLVPIPNTNVLTKSYHPVRIHDISGHEDKFKLDVSGFQFFQCPVSVGEWSDHAIMDSYLPALREWVVPLLGGDSGLIYSYNFRHHSSDSFVPIQRPWDPLSPNNPLTSRTLDIEDDEDEDDECYYSMRRYLAADRCDDHYNAIAKVEADPCGPCRWKSPLFRVHCDASENTHQQRMPMYFPDDFDRLMKGRVRLVSVWRTLSTHVQDTPLALCDARTVNREDLVPMDIVYPHFADEVYEVRHNKSHRWFYNKQMKTGDVAIFKLHDTHSKETVCPHTAFVNPEVPENTPPRTSIEVKMMVFGGELAGEDAH</sequence>
<protein>
    <submittedName>
        <fullName evidence="3">Uncharacterized protein</fullName>
    </submittedName>
</protein>
<feature type="compositionally biased region" description="Low complexity" evidence="2">
    <location>
        <begin position="26"/>
        <end position="58"/>
    </location>
</feature>
<reference evidence="3" key="2">
    <citation type="submission" date="2023-06" db="EMBL/GenBank/DDBJ databases">
        <authorList>
            <consortium name="Lawrence Berkeley National Laboratory"/>
            <person name="Haridas S."/>
            <person name="Hensen N."/>
            <person name="Bonometti L."/>
            <person name="Westerberg I."/>
            <person name="Brannstrom I.O."/>
            <person name="Guillou S."/>
            <person name="Cros-Aarteil S."/>
            <person name="Calhoun S."/>
            <person name="Kuo A."/>
            <person name="Mondo S."/>
            <person name="Pangilinan J."/>
            <person name="Riley R."/>
            <person name="Labutti K."/>
            <person name="Andreopoulos B."/>
            <person name="Lipzen A."/>
            <person name="Chen C."/>
            <person name="Yanf M."/>
            <person name="Daum C."/>
            <person name="Ng V."/>
            <person name="Clum A."/>
            <person name="Steindorff A."/>
            <person name="Ohm R."/>
            <person name="Martin F."/>
            <person name="Silar P."/>
            <person name="Natvig D."/>
            <person name="Lalanne C."/>
            <person name="Gautier V."/>
            <person name="Ament-Velasquez S.L."/>
            <person name="Kruys A."/>
            <person name="Hutchinson M.I."/>
            <person name="Powell A.J."/>
            <person name="Barry K."/>
            <person name="Miller A.N."/>
            <person name="Grigoriev I.V."/>
            <person name="Debuchy R."/>
            <person name="Gladieux P."/>
            <person name="Thoren M.H."/>
            <person name="Johannesson H."/>
        </authorList>
    </citation>
    <scope>NUCLEOTIDE SEQUENCE</scope>
    <source>
        <strain evidence="3">CBS 955.72</strain>
    </source>
</reference>
<feature type="region of interest" description="Disordered" evidence="2">
    <location>
        <begin position="26"/>
        <end position="85"/>
    </location>
</feature>
<dbReference type="PANTHER" id="PTHR34598:SF3">
    <property type="entry name" value="OXIDOREDUCTASE AN1597"/>
    <property type="match status" value="1"/>
</dbReference>
<dbReference type="Proteomes" id="UP001275084">
    <property type="component" value="Unassembled WGS sequence"/>
</dbReference>